<dbReference type="RefSeq" id="WP_260932509.1">
    <property type="nucleotide sequence ID" value="NZ_CP099556.1"/>
</dbReference>
<dbReference type="Proteomes" id="UP001164100">
    <property type="component" value="Chromosome"/>
</dbReference>
<organism evidence="1 2">
    <name type="scientific">Aliarcobacter cryaerophilus</name>
    <dbReference type="NCBI Taxonomy" id="28198"/>
    <lineage>
        <taxon>Bacteria</taxon>
        <taxon>Pseudomonadati</taxon>
        <taxon>Campylobacterota</taxon>
        <taxon>Epsilonproteobacteria</taxon>
        <taxon>Campylobacterales</taxon>
        <taxon>Arcobacteraceae</taxon>
        <taxon>Aliarcobacter</taxon>
    </lineage>
</organism>
<accession>A0AA46NPX2</accession>
<name>A0AA46NPX2_9BACT</name>
<reference evidence="1" key="1">
    <citation type="journal article" date="2022" name="Front. Microbiol.">
        <title>Species classification and novel plasmid identifications in Arcobacter cryaerophilus and Arcobacter cryaerophilus-like organisms.</title>
        <authorList>
            <person name="Zhou G."/>
            <person name="Wang M."/>
            <person name="Wang H."/>
            <person name="Chen X."/>
            <person name="Gu Y."/>
            <person name="Shao Z."/>
            <person name="Zhang J."/>
            <person name="Zhang M."/>
        </authorList>
    </citation>
    <scope>NUCLEOTIDE SEQUENCE</scope>
    <source>
        <strain evidence="1">ICDCAC48</strain>
    </source>
</reference>
<sequence length="74" mass="8472">MQQHKQTTNFEEILPNLVLFNLKQLEDFGVLKTPTAKKLINQGKIEAIKIGAKLHITKAEVIRYLTDRTIKKVA</sequence>
<dbReference type="EMBL" id="CP099556">
    <property type="protein sequence ID" value="UYF44084.1"/>
    <property type="molecule type" value="Genomic_DNA"/>
</dbReference>
<proteinExistence type="predicted"/>
<keyword evidence="1" id="KW-0238">DNA-binding</keyword>
<dbReference type="GO" id="GO:0003677">
    <property type="term" value="F:DNA binding"/>
    <property type="evidence" value="ECO:0007669"/>
    <property type="project" value="UniProtKB-KW"/>
</dbReference>
<gene>
    <name evidence="1" type="ORF">NGX11_03885</name>
</gene>
<protein>
    <submittedName>
        <fullName evidence="1">DNA-binding protein</fullName>
    </submittedName>
</protein>
<dbReference type="AlphaFoldDB" id="A0AA46NPX2"/>
<evidence type="ECO:0000313" key="1">
    <source>
        <dbReference type="EMBL" id="UYF44084.1"/>
    </source>
</evidence>
<evidence type="ECO:0000313" key="2">
    <source>
        <dbReference type="Proteomes" id="UP001164100"/>
    </source>
</evidence>